<evidence type="ECO:0000313" key="1">
    <source>
        <dbReference type="EMBL" id="JAH78428.1"/>
    </source>
</evidence>
<dbReference type="AlphaFoldDB" id="A0A0E9VMG8"/>
<protein>
    <submittedName>
        <fullName evidence="1">Uncharacterized protein</fullName>
    </submittedName>
</protein>
<reference evidence="1" key="2">
    <citation type="journal article" date="2015" name="Fish Shellfish Immunol.">
        <title>Early steps in the European eel (Anguilla anguilla)-Vibrio vulnificus interaction in the gills: Role of the RtxA13 toxin.</title>
        <authorList>
            <person name="Callol A."/>
            <person name="Pajuelo D."/>
            <person name="Ebbesson L."/>
            <person name="Teles M."/>
            <person name="MacKenzie S."/>
            <person name="Amaro C."/>
        </authorList>
    </citation>
    <scope>NUCLEOTIDE SEQUENCE</scope>
</reference>
<accession>A0A0E9VMG8</accession>
<proteinExistence type="predicted"/>
<dbReference type="EMBL" id="GBXM01030149">
    <property type="protein sequence ID" value="JAH78428.1"/>
    <property type="molecule type" value="Transcribed_RNA"/>
</dbReference>
<name>A0A0E9VMG8_ANGAN</name>
<sequence>MLELGMSGLMSEWTWAPPGMTTAVTLWPEPSGSTRMVFKGGENK</sequence>
<organism evidence="1">
    <name type="scientific">Anguilla anguilla</name>
    <name type="common">European freshwater eel</name>
    <name type="synonym">Muraena anguilla</name>
    <dbReference type="NCBI Taxonomy" id="7936"/>
    <lineage>
        <taxon>Eukaryota</taxon>
        <taxon>Metazoa</taxon>
        <taxon>Chordata</taxon>
        <taxon>Craniata</taxon>
        <taxon>Vertebrata</taxon>
        <taxon>Euteleostomi</taxon>
        <taxon>Actinopterygii</taxon>
        <taxon>Neopterygii</taxon>
        <taxon>Teleostei</taxon>
        <taxon>Anguilliformes</taxon>
        <taxon>Anguillidae</taxon>
        <taxon>Anguilla</taxon>
    </lineage>
</organism>
<reference evidence="1" key="1">
    <citation type="submission" date="2014-11" db="EMBL/GenBank/DDBJ databases">
        <authorList>
            <person name="Amaro Gonzalez C."/>
        </authorList>
    </citation>
    <scope>NUCLEOTIDE SEQUENCE</scope>
</reference>